<dbReference type="SUPFAM" id="SSF52317">
    <property type="entry name" value="Class I glutamine amidotransferase-like"/>
    <property type="match status" value="1"/>
</dbReference>
<dbReference type="InterPro" id="IPR029062">
    <property type="entry name" value="Class_I_gatase-like"/>
</dbReference>
<dbReference type="InterPro" id="IPR025297">
    <property type="entry name" value="DUF4159"/>
</dbReference>
<dbReference type="PANTHER" id="PTHR37464">
    <property type="entry name" value="BLL2463 PROTEIN"/>
    <property type="match status" value="1"/>
</dbReference>
<dbReference type="NCBIfam" id="TIGR02226">
    <property type="entry name" value="two_anch"/>
    <property type="match status" value="1"/>
</dbReference>
<keyword evidence="1" id="KW-0812">Transmembrane</keyword>
<dbReference type="EMBL" id="CYSF01000012">
    <property type="protein sequence ID" value="CUH85232.1"/>
    <property type="molecule type" value="Genomic_DNA"/>
</dbReference>
<evidence type="ECO:0000259" key="3">
    <source>
        <dbReference type="Pfam" id="PF13709"/>
    </source>
</evidence>
<keyword evidence="1" id="KW-0472">Membrane</keyword>
<dbReference type="STRING" id="340021.TM5383_02460"/>
<dbReference type="CDD" id="cd03143">
    <property type="entry name" value="A4_beta-galactosidase_middle_domain"/>
    <property type="match status" value="1"/>
</dbReference>
<dbReference type="RefSeq" id="WP_058319299.1">
    <property type="nucleotide sequence ID" value="NZ_CYSF01000012.1"/>
</dbReference>
<dbReference type="AlphaFoldDB" id="A0A0P1GRS0"/>
<evidence type="ECO:0008006" key="6">
    <source>
        <dbReference type="Google" id="ProtNLM"/>
    </source>
</evidence>
<dbReference type="Proteomes" id="UP000051681">
    <property type="component" value="Unassembled WGS sequence"/>
</dbReference>
<reference evidence="4 5" key="1">
    <citation type="submission" date="2015-09" db="EMBL/GenBank/DDBJ databases">
        <authorList>
            <consortium name="Swine Surveillance"/>
        </authorList>
    </citation>
    <scope>NUCLEOTIDE SEQUENCE [LARGE SCALE GENOMIC DNA]</scope>
    <source>
        <strain evidence="4 5">CECT 8383</strain>
    </source>
</reference>
<sequence>MGGLSQVSFVTPALLWGLLLLPVLWLLLRAVPPAPVRRQFPAVILLLGLRDEDSSADRTPWWLLLLRLLAVALVIVGFAGPRLGGVGSVTTGQTPLLLVMDASWAGSADWADRQALADTLLQEAEATGRPAALMVLSELKPVRFQPAAEVRGIAAALVPHPWHPAPDELRRAIAALSNVPNRVEVAWISDGISYRGQDELLSVLQQKGGVTVYQGEAPVVALQGVDLTEGNVTVRAARSASDVMGAYRVQAHGRTPDGGAQVLAVAPLRFSLDEVSAEASLQLPPEVRSRITHFQIAGYGSAGATWLVDDRVRRREVALIEPRSEGDIPRLLSPLHYLEQALAPSVDLLQGTLTDMLPASPDVVILPDVAAIPAVEKAALTSWVEKGGVLLRFAGPRLAGSDLARLYDEPLMPVRLRAGGRQVGGAMSWGSPKALAPFGPDSPFYGLRIPSDVEVRAQVLAQPDPDLARRVIANLSDGTPLITRKALGQGQVVLVHVSADAEWSTLPLSGLFVQMLDRLAISTAHRSPDPAALAGTQWRPVQVLDGFGGRQPASTQTAVAGEDLLTAPLGAGLQPGLYETGSAGQGRQLARNTLAGDQSLTPAVWPEGVRLQNLQRPAPQDLSGWALALAVFALGLDVLATLALSGQLLSRIRPIAGVLVCGVALFAAGELRAQDAGEDTRTLPPPEFQRAASQLLLGYVQTGDPAVDEMSAAGMRGLSRALYARTSVEPGAPVGVDLSRDDLALFPFLYWPVTADQPLPDTTGYERLNRYLASGGMILFDTRDGDIAGLNGVSAAGRRLQQIARPLAIPALEPIPTDHVLTRSFYLLQDFPGRYRGRATWVEAAPASAEQIEGMPFRTRNDGVTPVVIGGNDWAAAWAVDDRGAPMVPIGRGFAGERQRELALRFGVNLILHVLSGNYKSDQVHVPALLERLGQ</sequence>
<feature type="transmembrane region" description="Helical" evidence="1">
    <location>
        <begin position="6"/>
        <end position="28"/>
    </location>
</feature>
<gene>
    <name evidence="4" type="ORF">TM5383_02460</name>
</gene>
<dbReference type="OrthoDB" id="9773014at2"/>
<keyword evidence="1" id="KW-1133">Transmembrane helix</keyword>
<dbReference type="Gene3D" id="3.40.50.880">
    <property type="match status" value="1"/>
</dbReference>
<feature type="domain" description="DUF4159" evidence="3">
    <location>
        <begin position="697"/>
        <end position="915"/>
    </location>
</feature>
<organism evidence="4 5">
    <name type="scientific">Thalassovita mediterranea</name>
    <dbReference type="NCBI Taxonomy" id="340021"/>
    <lineage>
        <taxon>Bacteria</taxon>
        <taxon>Pseudomonadati</taxon>
        <taxon>Pseudomonadota</taxon>
        <taxon>Alphaproteobacteria</taxon>
        <taxon>Rhodobacterales</taxon>
        <taxon>Roseobacteraceae</taxon>
        <taxon>Thalassovita</taxon>
    </lineage>
</organism>
<proteinExistence type="predicted"/>
<accession>A0A0P1GRS0</accession>
<dbReference type="PANTHER" id="PTHR37464:SF1">
    <property type="entry name" value="BLL2463 PROTEIN"/>
    <property type="match status" value="1"/>
</dbReference>
<protein>
    <recommendedName>
        <fullName evidence="6">N-terminal double-transmembrane domain protein</fullName>
    </recommendedName>
</protein>
<feature type="domain" description="Aerotolerance regulator N-terminal" evidence="2">
    <location>
        <begin position="8"/>
        <end position="81"/>
    </location>
</feature>
<evidence type="ECO:0000313" key="5">
    <source>
        <dbReference type="Proteomes" id="UP000051681"/>
    </source>
</evidence>
<evidence type="ECO:0000256" key="1">
    <source>
        <dbReference type="SAM" id="Phobius"/>
    </source>
</evidence>
<evidence type="ECO:0000313" key="4">
    <source>
        <dbReference type="EMBL" id="CUH85232.1"/>
    </source>
</evidence>
<feature type="transmembrane region" description="Helical" evidence="1">
    <location>
        <begin position="61"/>
        <end position="80"/>
    </location>
</feature>
<dbReference type="Pfam" id="PF13709">
    <property type="entry name" value="DUF4159"/>
    <property type="match status" value="1"/>
</dbReference>
<dbReference type="InterPro" id="IPR011933">
    <property type="entry name" value="Double_TM_dom"/>
</dbReference>
<name>A0A0P1GRS0_9RHOB</name>
<dbReference type="InterPro" id="IPR024163">
    <property type="entry name" value="Aerotolerance_reg_N"/>
</dbReference>
<keyword evidence="5" id="KW-1185">Reference proteome</keyword>
<evidence type="ECO:0000259" key="2">
    <source>
        <dbReference type="Pfam" id="PF07584"/>
    </source>
</evidence>
<dbReference type="Pfam" id="PF07584">
    <property type="entry name" value="BatA"/>
    <property type="match status" value="1"/>
</dbReference>
<dbReference type="Gene3D" id="3.40.50.12140">
    <property type="entry name" value="Domain of unknown function DUF4159"/>
    <property type="match status" value="1"/>
</dbReference>